<dbReference type="Proteomes" id="UP000280099">
    <property type="component" value="Unassembled WGS sequence"/>
</dbReference>
<proteinExistence type="predicted"/>
<evidence type="ECO:0000313" key="2">
    <source>
        <dbReference type="Proteomes" id="UP000280099"/>
    </source>
</evidence>
<dbReference type="AlphaFoldDB" id="A0A420XJ45"/>
<evidence type="ECO:0000313" key="1">
    <source>
        <dbReference type="EMBL" id="RKR77375.1"/>
    </source>
</evidence>
<keyword evidence="2" id="KW-1185">Reference proteome</keyword>
<accession>A0A420XJ45</accession>
<name>A0A420XJ45_9PAST</name>
<gene>
    <name evidence="1" type="ORF">DES31_0705</name>
</gene>
<sequence>MKTQPVKNIIEVLENSSLSKIVQKTNKINTLNEQLKYQLPEQFKPLFRVTNIHHDAVTIDVKNASVRQGFLLQRAFLLKLVQAEFPHITQLELRVNPDFKPI</sequence>
<comment type="caution">
    <text evidence="1">The sequence shown here is derived from an EMBL/GenBank/DDBJ whole genome shotgun (WGS) entry which is preliminary data.</text>
</comment>
<protein>
    <submittedName>
        <fullName evidence="1">Uncharacterized protein DUF721</fullName>
    </submittedName>
</protein>
<dbReference type="EMBL" id="RBJC01000004">
    <property type="protein sequence ID" value="RKR77375.1"/>
    <property type="molecule type" value="Genomic_DNA"/>
</dbReference>
<dbReference type="RefSeq" id="WP_121122036.1">
    <property type="nucleotide sequence ID" value="NZ_CP016604.1"/>
</dbReference>
<reference evidence="1 2" key="1">
    <citation type="submission" date="2018-10" db="EMBL/GenBank/DDBJ databases">
        <title>Genomic Encyclopedia of Type Strains, Phase IV (KMG-IV): sequencing the most valuable type-strain genomes for metagenomic binning, comparative biology and taxonomic classification.</title>
        <authorList>
            <person name="Goeker M."/>
        </authorList>
    </citation>
    <scope>NUCLEOTIDE SEQUENCE [LARGE SCALE GENOMIC DNA]</scope>
    <source>
        <strain evidence="1 2">DSM 23800</strain>
    </source>
</reference>
<dbReference type="OrthoDB" id="5683143at2"/>
<organism evidence="1 2">
    <name type="scientific">Otariodibacter oris</name>
    <dbReference type="NCBI Taxonomy" id="1032623"/>
    <lineage>
        <taxon>Bacteria</taxon>
        <taxon>Pseudomonadati</taxon>
        <taxon>Pseudomonadota</taxon>
        <taxon>Gammaproteobacteria</taxon>
        <taxon>Pasteurellales</taxon>
        <taxon>Pasteurellaceae</taxon>
        <taxon>Otariodibacter</taxon>
    </lineage>
</organism>